<name>A0ABQ6RZC6_9BACT</name>
<protein>
    <submittedName>
        <fullName evidence="1">Cytochrome C</fullName>
    </submittedName>
</protein>
<proteinExistence type="predicted"/>
<dbReference type="EMBL" id="VVND01000134">
    <property type="protein sequence ID" value="KAA3156610.1"/>
    <property type="molecule type" value="Genomic_DNA"/>
</dbReference>
<feature type="non-terminal residue" evidence="1">
    <location>
        <position position="1"/>
    </location>
</feature>
<gene>
    <name evidence="1" type="ORF">F2A26_15565</name>
</gene>
<accession>A0ABQ6RZC6</accession>
<evidence type="ECO:0000313" key="2">
    <source>
        <dbReference type="Proteomes" id="UP000324870"/>
    </source>
</evidence>
<keyword evidence="2" id="KW-1185">Reference proteome</keyword>
<dbReference type="SUPFAM" id="SSF48695">
    <property type="entry name" value="Multiheme cytochromes"/>
    <property type="match status" value="1"/>
</dbReference>
<sequence length="122" mass="14111">GEPVRWVMVNRLSGHAYFNHMAHLNRGIGCTSCHEDAAGMEVMKAPRDARMRWCLDCHRNPVPHLRPLEEAASSHYSAADYLRTHSVHDEEGRRISTQHQLGEYLKRQWKIQPKTDCSTCHH</sequence>
<evidence type="ECO:0000313" key="1">
    <source>
        <dbReference type="EMBL" id="KAA3156610.1"/>
    </source>
</evidence>
<comment type="caution">
    <text evidence="1">The sequence shown here is derived from an EMBL/GenBank/DDBJ whole genome shotgun (WGS) entry which is preliminary data.</text>
</comment>
<dbReference type="InterPro" id="IPR036280">
    <property type="entry name" value="Multihaem_cyt_sf"/>
</dbReference>
<reference evidence="1 2" key="1">
    <citation type="journal article" date="2019" name="Nat. Med.">
        <title>A library of human gut bacterial isolates paired with longitudinal multiomics data enables mechanistic microbiome research.</title>
        <authorList>
            <person name="Poyet M."/>
            <person name="Groussin M."/>
            <person name="Gibbons S.M."/>
            <person name="Avila-Pacheco J."/>
            <person name="Jiang X."/>
            <person name="Kearney S.M."/>
            <person name="Perrotta A.R."/>
            <person name="Berdy B."/>
            <person name="Zhao S."/>
            <person name="Lieberman T.D."/>
            <person name="Swanson P.K."/>
            <person name="Smith M."/>
            <person name="Roesemann S."/>
            <person name="Alexander J.E."/>
            <person name="Rich S.A."/>
            <person name="Livny J."/>
            <person name="Vlamakis H."/>
            <person name="Clish C."/>
            <person name="Bullock K."/>
            <person name="Deik A."/>
            <person name="Scott J."/>
            <person name="Pierce K.A."/>
            <person name="Xavier R.J."/>
            <person name="Alm E.J."/>
        </authorList>
    </citation>
    <scope>NUCLEOTIDE SEQUENCE [LARGE SCALE GENOMIC DNA]</scope>
    <source>
        <strain evidence="1 2">BIOML-A1</strain>
    </source>
</reference>
<dbReference type="Proteomes" id="UP000324870">
    <property type="component" value="Unassembled WGS sequence"/>
</dbReference>
<dbReference type="Gene3D" id="3.90.10.10">
    <property type="entry name" value="Cytochrome C3"/>
    <property type="match status" value="1"/>
</dbReference>
<organism evidence="1 2">
    <name type="scientific">Alistipes finegoldii</name>
    <dbReference type="NCBI Taxonomy" id="214856"/>
    <lineage>
        <taxon>Bacteria</taxon>
        <taxon>Pseudomonadati</taxon>
        <taxon>Bacteroidota</taxon>
        <taxon>Bacteroidia</taxon>
        <taxon>Bacteroidales</taxon>
        <taxon>Rikenellaceae</taxon>
        <taxon>Alistipes</taxon>
    </lineage>
</organism>